<feature type="compositionally biased region" description="Basic residues" evidence="13">
    <location>
        <begin position="1197"/>
        <end position="1207"/>
    </location>
</feature>
<dbReference type="PANTHER" id="PTHR31468:SF2">
    <property type="entry name" value="1,3-BETA-GLUCANOSYLTRANSFERASE GAS1"/>
    <property type="match status" value="1"/>
</dbReference>
<feature type="domain" description="X8" evidence="15">
    <location>
        <begin position="376"/>
        <end position="467"/>
    </location>
</feature>
<keyword evidence="5 12" id="KW-0808">Transferase</keyword>
<evidence type="ECO:0000256" key="8">
    <source>
        <dbReference type="ARBA" id="ARBA00023157"/>
    </source>
</evidence>
<keyword evidence="3" id="KW-1003">Cell membrane</keyword>
<feature type="region of interest" description="Disordered" evidence="13">
    <location>
        <begin position="955"/>
        <end position="992"/>
    </location>
</feature>
<dbReference type="InterPro" id="IPR017853">
    <property type="entry name" value="GH"/>
</dbReference>
<organism evidence="16 17">
    <name type="scientific">Aspergillus lentulus</name>
    <dbReference type="NCBI Taxonomy" id="293939"/>
    <lineage>
        <taxon>Eukaryota</taxon>
        <taxon>Fungi</taxon>
        <taxon>Dikarya</taxon>
        <taxon>Ascomycota</taxon>
        <taxon>Pezizomycotina</taxon>
        <taxon>Eurotiomycetes</taxon>
        <taxon>Eurotiomycetidae</taxon>
        <taxon>Eurotiales</taxon>
        <taxon>Aspergillaceae</taxon>
        <taxon>Aspergillus</taxon>
        <taxon>Aspergillus subgen. Fumigati</taxon>
    </lineage>
</organism>
<feature type="compositionally biased region" description="Low complexity" evidence="13">
    <location>
        <begin position="901"/>
        <end position="910"/>
    </location>
</feature>
<protein>
    <recommendedName>
        <fullName evidence="12">1,3-beta-glucanosyltransferase</fullName>
        <ecNumber evidence="12">2.4.1.-</ecNumber>
    </recommendedName>
</protein>
<comment type="similarity">
    <text evidence="2 12">Belongs to the glycosyl hydrolase 72 family.</text>
</comment>
<feature type="compositionally biased region" description="Basic residues" evidence="13">
    <location>
        <begin position="792"/>
        <end position="802"/>
    </location>
</feature>
<dbReference type="GO" id="GO:0031505">
    <property type="term" value="P:fungal-type cell wall organization"/>
    <property type="evidence" value="ECO:0007669"/>
    <property type="project" value="TreeGrafter"/>
</dbReference>
<dbReference type="Proteomes" id="UP000051487">
    <property type="component" value="Unassembled WGS sequence"/>
</dbReference>
<dbReference type="GO" id="GO:0005886">
    <property type="term" value="C:plasma membrane"/>
    <property type="evidence" value="ECO:0007669"/>
    <property type="project" value="UniProtKB-SubCell"/>
</dbReference>
<dbReference type="SUPFAM" id="SSF51445">
    <property type="entry name" value="(Trans)glycosidases"/>
    <property type="match status" value="1"/>
</dbReference>
<dbReference type="Pfam" id="PF17283">
    <property type="entry name" value="Zn_ribbon_SprT"/>
    <property type="match status" value="1"/>
</dbReference>
<feature type="compositionally biased region" description="Basic and acidic residues" evidence="13">
    <location>
        <begin position="722"/>
        <end position="732"/>
    </location>
</feature>
<dbReference type="GO" id="GO:0098552">
    <property type="term" value="C:side of membrane"/>
    <property type="evidence" value="ECO:0007669"/>
    <property type="project" value="UniProtKB-KW"/>
</dbReference>
<comment type="subcellular location">
    <subcellularLocation>
        <location evidence="1 12">Cell membrane</location>
        <topology evidence="1 12">Lipid-anchor</topology>
        <topology evidence="1 12">GPI-anchor</topology>
    </subcellularLocation>
</comment>
<feature type="chain" id="PRO_5042671440" description="1,3-beta-glucanosyltransferase" evidence="12">
    <location>
        <begin position="20"/>
        <end position="1367"/>
    </location>
</feature>
<keyword evidence="9" id="KW-0325">Glycoprotein</keyword>
<dbReference type="Gene3D" id="1.20.58.1040">
    <property type="match status" value="1"/>
</dbReference>
<feature type="domain" description="SprT-like" evidence="14">
    <location>
        <begin position="1013"/>
        <end position="1194"/>
    </location>
</feature>
<evidence type="ECO:0000256" key="13">
    <source>
        <dbReference type="SAM" id="MobiDB-lite"/>
    </source>
</evidence>
<evidence type="ECO:0000256" key="11">
    <source>
        <dbReference type="ARBA" id="ARBA00025026"/>
    </source>
</evidence>
<dbReference type="Gene3D" id="1.10.510.10">
    <property type="entry name" value="Transferase(Phosphotransferase) domain 1"/>
    <property type="match status" value="1"/>
</dbReference>
<feature type="region of interest" description="Disordered" evidence="13">
    <location>
        <begin position="622"/>
        <end position="654"/>
    </location>
</feature>
<dbReference type="InterPro" id="IPR035240">
    <property type="entry name" value="SprT_Zn_ribbon"/>
</dbReference>
<feature type="region of interest" description="Disordered" evidence="13">
    <location>
        <begin position="689"/>
        <end position="918"/>
    </location>
</feature>
<keyword evidence="6 12" id="KW-0732">Signal</keyword>
<evidence type="ECO:0000256" key="10">
    <source>
        <dbReference type="ARBA" id="ARBA00023288"/>
    </source>
</evidence>
<feature type="compositionally biased region" description="Basic and acidic residues" evidence="13">
    <location>
        <begin position="967"/>
        <end position="980"/>
    </location>
</feature>
<dbReference type="Pfam" id="PF03198">
    <property type="entry name" value="Glyco_hydro_72"/>
    <property type="match status" value="1"/>
</dbReference>
<evidence type="ECO:0000256" key="12">
    <source>
        <dbReference type="RuleBase" id="RU361209"/>
    </source>
</evidence>
<feature type="region of interest" description="Disordered" evidence="13">
    <location>
        <begin position="1197"/>
        <end position="1219"/>
    </location>
</feature>
<dbReference type="EMBL" id="BCLY01000001">
    <property type="protein sequence ID" value="GAQ02923.1"/>
    <property type="molecule type" value="Genomic_DNA"/>
</dbReference>
<feature type="compositionally biased region" description="Polar residues" evidence="13">
    <location>
        <begin position="867"/>
        <end position="876"/>
    </location>
</feature>
<dbReference type="PANTHER" id="PTHR31468">
    <property type="entry name" value="1,3-BETA-GLUCANOSYLTRANSFERASE GAS1"/>
    <property type="match status" value="1"/>
</dbReference>
<dbReference type="GO" id="GO:0031982">
    <property type="term" value="C:vesicle"/>
    <property type="evidence" value="ECO:0007669"/>
    <property type="project" value="UniProtKB-ARBA"/>
</dbReference>
<dbReference type="GO" id="GO:0042124">
    <property type="term" value="F:1,3-beta-glucanosyltransferase activity"/>
    <property type="evidence" value="ECO:0007669"/>
    <property type="project" value="TreeGrafter"/>
</dbReference>
<sequence length="1367" mass="152440">MRFSSILAGAILFASSASAVDVDPIVIKGSKFFYKSNDTQFYIRGVAYQQDYSGSQSSNSFKDPLADADACKRDVPYLEKLGTNTIRVYAVDPTADHTTCMDLLSQAGIYVIADLSSPGESIIRNDPKWDSDLFNRYVTVVDALAKYTNVIGFFAGNEVSNTKQTTDASAFVKAAVRDMKAYIKAKNYRPMGVGYATNDDSSIREKMADYFNCDNAEESIDFWGYNIYSWCGDSNYDESGYSTRTDEFRDYSVPVFFAEYGCNAVEPRKFTEVSALYGPKMADVWSGGIVYMYFQEANNYGLVSIDGDKVSTRADYSYLSQQLASATPSGTKKSEYTPTNSALQSCPPVNGDWLATASPLPPSPNGDLCSCMEDSLSCALKDTVSGDQIEKLFETVCGYDVCEGVTTNATTGKYGAYSVCSPKQQLSYAMNLYYEQQSAKGKAQSACDFNGAASTRTSSSPSGTCSALLKEAGNSGTGTVTSSPTGVAGAAAVGSSGSASASTSEGAAYMNAPGRVTVGIWQLGLGKPQDGQRIMARLNATPAKQTTARRLTKLSEKKEPHTSVRRIFKDRSPTIEAEEDREEQWRIATDAWAKDRSYGFGGRPPLGRNRSQREKKATLAANFNILPDSDGSSDVDEDYKSSTSSAPEEAVKTTVPLKQAHVNSLLLPLSQQPRNRPTQKLETYDYAKENDPIDGEEEENAQPISRHSSNASSRYSPTRRNARQDMEEKEGNLRFLSYRQSQESNSEDEEGDKSFSSLDDFIVSDNEELSYHETSADELEEEEIPKRISPPRPRRRLLRGRRPNPEAELREALMNPSYKDDLCLEPSLPATMTIPTPQLKPKPEKSHVKDSKMTKAKVLNLEDSDTDSQLQRNSTAAHIDSPTKKSEASLAVLETPPPSPSKSLLRSPTKGRICIPPTPYRESVDAFWSQDATNDWIDQHSPQKEEKKLEQYLREFEESDDDTNSENMRRPRERQREPKTPSKTALKRAETEKKKAALARKKSFDNKKAQIADDFLKVLDEAVSGGQIQKLAEETGGVRIIWSKTLLTTAGRANWKREKIGKEPRTSESGSEPSTLIKQHATIELAERIIDSEDRLINTVAHEYCHLANYMISNIHNNPHGASFKLWGRKCKEALKDHPVYGGRVEVTTKHSYQIDYKYVWSCVDCGQNYGRHSKSIDTAKSRCGACKGLLQQIKPKPRNVSPRKKQPTPPSERCEKKSVEDMAKVFGERPLFEVFFPTADCVPMEQVEDLGILPPEWWRKWRRRFEWFNEDGEMLLKPATSAGHDGVRRTLDKRFDYSIQEPRAEEGLETVMEEERRAFEGMLRSMLAFRPEERATAQQVLHSEWTKGWVLSALEQSRSTSAFLGS</sequence>
<evidence type="ECO:0000256" key="4">
    <source>
        <dbReference type="ARBA" id="ARBA00022622"/>
    </source>
</evidence>
<comment type="caution">
    <text evidence="16">The sequence shown here is derived from an EMBL/GenBank/DDBJ whole genome shotgun (WGS) entry which is preliminary data.</text>
</comment>
<dbReference type="GO" id="GO:0006950">
    <property type="term" value="P:response to stress"/>
    <property type="evidence" value="ECO:0007669"/>
    <property type="project" value="UniProtKB-ARBA"/>
</dbReference>
<comment type="function">
    <text evidence="11">Splits internally a 1,3-beta-glucan molecule and transfers the newly generated reducing end (the donor) to the non-reducing end of another 1,3-beta-glucan molecule (the acceptor) forming a 1,3-beta linkage, resulting in the elongation of 1,3-beta-glucan chains in the cell wall. Involved in cell wall morphogenesis.</text>
</comment>
<dbReference type="Pfam" id="PF07983">
    <property type="entry name" value="X8"/>
    <property type="match status" value="1"/>
</dbReference>
<dbReference type="GO" id="GO:0009277">
    <property type="term" value="C:fungal-type cell wall"/>
    <property type="evidence" value="ECO:0007669"/>
    <property type="project" value="UniProtKB-ARBA"/>
</dbReference>
<evidence type="ECO:0000256" key="5">
    <source>
        <dbReference type="ARBA" id="ARBA00022679"/>
    </source>
</evidence>
<evidence type="ECO:0000256" key="6">
    <source>
        <dbReference type="ARBA" id="ARBA00022729"/>
    </source>
</evidence>
<gene>
    <name evidence="16" type="ORF">ALT_0244</name>
</gene>
<reference evidence="16 17" key="1">
    <citation type="submission" date="2015-11" db="EMBL/GenBank/DDBJ databases">
        <title>Aspergillus lentulus strain IFM 54703T.</title>
        <authorList>
            <person name="Kusuya Y."/>
            <person name="Sakai K."/>
            <person name="Kamei K."/>
            <person name="Takahashi H."/>
            <person name="Yaguchi T."/>
        </authorList>
    </citation>
    <scope>NUCLEOTIDE SEQUENCE [LARGE SCALE GENOMIC DNA]</scope>
    <source>
        <strain evidence="16 17">IFM 54703</strain>
    </source>
</reference>
<name>A0AAN4PB61_ASPLE</name>
<keyword evidence="4 12" id="KW-0336">GPI-anchor</keyword>
<dbReference type="InterPro" id="IPR004886">
    <property type="entry name" value="Glucanosyltransferase"/>
</dbReference>
<evidence type="ECO:0000256" key="2">
    <source>
        <dbReference type="ARBA" id="ARBA00007528"/>
    </source>
</evidence>
<proteinExistence type="inferred from homology"/>
<keyword evidence="8" id="KW-1015">Disulfide bond</keyword>
<evidence type="ECO:0000313" key="17">
    <source>
        <dbReference type="Proteomes" id="UP000051487"/>
    </source>
</evidence>
<evidence type="ECO:0000256" key="1">
    <source>
        <dbReference type="ARBA" id="ARBA00004609"/>
    </source>
</evidence>
<dbReference type="EC" id="2.4.1.-" evidence="12"/>
<dbReference type="InterPro" id="IPR006640">
    <property type="entry name" value="SprT-like_domain"/>
</dbReference>
<feature type="compositionally biased region" description="Low complexity" evidence="13">
    <location>
        <begin position="705"/>
        <end position="716"/>
    </location>
</feature>
<keyword evidence="10 12" id="KW-0449">Lipoprotein</keyword>
<dbReference type="FunFam" id="1.20.58.1040:FF:000005">
    <property type="entry name" value="1,3-beta-glucanosyltransferase"/>
    <property type="match status" value="1"/>
</dbReference>
<evidence type="ECO:0000256" key="9">
    <source>
        <dbReference type="ARBA" id="ARBA00023180"/>
    </source>
</evidence>
<feature type="signal peptide" evidence="12">
    <location>
        <begin position="1"/>
        <end position="19"/>
    </location>
</feature>
<accession>A0AAN4PB61</accession>
<evidence type="ECO:0000313" key="16">
    <source>
        <dbReference type="EMBL" id="GAQ02923.1"/>
    </source>
</evidence>
<dbReference type="SMART" id="SM00768">
    <property type="entry name" value="X8"/>
    <property type="match status" value="1"/>
</dbReference>
<evidence type="ECO:0000256" key="7">
    <source>
        <dbReference type="ARBA" id="ARBA00023136"/>
    </source>
</evidence>
<dbReference type="Pfam" id="PF10263">
    <property type="entry name" value="SprT-like"/>
    <property type="match status" value="1"/>
</dbReference>
<evidence type="ECO:0000256" key="3">
    <source>
        <dbReference type="ARBA" id="ARBA00022475"/>
    </source>
</evidence>
<dbReference type="GO" id="GO:0071970">
    <property type="term" value="P:fungal-type cell wall (1-&gt;3)-beta-D-glucan biosynthetic process"/>
    <property type="evidence" value="ECO:0007669"/>
    <property type="project" value="TreeGrafter"/>
</dbReference>
<evidence type="ECO:0000259" key="14">
    <source>
        <dbReference type="SMART" id="SM00731"/>
    </source>
</evidence>
<evidence type="ECO:0000259" key="15">
    <source>
        <dbReference type="SMART" id="SM00768"/>
    </source>
</evidence>
<dbReference type="FunFam" id="3.20.20.80:FF:000038">
    <property type="entry name" value="1,3-beta-glucanosyltransferase"/>
    <property type="match status" value="1"/>
</dbReference>
<dbReference type="SMART" id="SM00731">
    <property type="entry name" value="SprT"/>
    <property type="match status" value="1"/>
</dbReference>
<dbReference type="InterPro" id="IPR012946">
    <property type="entry name" value="X8"/>
</dbReference>
<dbReference type="Gene3D" id="3.20.20.80">
    <property type="entry name" value="Glycosidases"/>
    <property type="match status" value="1"/>
</dbReference>
<feature type="compositionally biased region" description="Basic and acidic residues" evidence="13">
    <location>
        <begin position="841"/>
        <end position="853"/>
    </location>
</feature>
<keyword evidence="7 12" id="KW-0472">Membrane</keyword>